<dbReference type="InterPro" id="IPR019614">
    <property type="entry name" value="SAM-dep_methyl-trfase"/>
</dbReference>
<dbReference type="GO" id="GO:0032259">
    <property type="term" value="P:methylation"/>
    <property type="evidence" value="ECO:0007669"/>
    <property type="project" value="UniProtKB-KW"/>
</dbReference>
<protein>
    <submittedName>
        <fullName evidence="5">Class I SAM-dependent methyltransferase</fullName>
        <ecNumber evidence="5">2.1.1.-</ecNumber>
    </submittedName>
</protein>
<evidence type="ECO:0000313" key="6">
    <source>
        <dbReference type="Proteomes" id="UP001199816"/>
    </source>
</evidence>
<dbReference type="EMBL" id="JAJNEC010000003">
    <property type="protein sequence ID" value="MCD2421511.1"/>
    <property type="molecule type" value="Genomic_DNA"/>
</dbReference>
<keyword evidence="2 5" id="KW-0808">Transferase</keyword>
<proteinExistence type="predicted"/>
<accession>A0ABS8PK84</accession>
<feature type="domain" description="S-adenosylmethionine-dependent methyltransferase" evidence="4">
    <location>
        <begin position="117"/>
        <end position="275"/>
    </location>
</feature>
<sequence length="315" mass="36688">MNEEKFIMFRNRLTKVYRHLSKQAQKQGVTCYRLYDHDLPEFPVSIELYEGHVYVAEYKRRHQLDEDAHYKWMQQTTEIISAITGITTTQIHTKLRQRKAGRLGQYQKTDSKKNELVVQEQGLKFIINLEDYLDTGLFLDHRLTRKMVMAESSGRRVLNLFAYTGSFSVYAAAGKAAAITTVDLSNTYTQWAERNMQLNGLDQPGYTFLQADVLRYIKEIPSGTYDLIVMDPPTFSNSKRMNDILDIQRDHVSLINDCLRILTPGGILYFSTNARTFVLEADKLQTDKIKDITRATTPFDFEGKLYRWCYKIEKQ</sequence>
<evidence type="ECO:0000259" key="4">
    <source>
        <dbReference type="Pfam" id="PF10672"/>
    </source>
</evidence>
<dbReference type="Gene3D" id="3.30.750.80">
    <property type="entry name" value="RNA methyltransferase domain (HRMD) like"/>
    <property type="match status" value="1"/>
</dbReference>
<dbReference type="GO" id="GO:0008168">
    <property type="term" value="F:methyltransferase activity"/>
    <property type="evidence" value="ECO:0007669"/>
    <property type="project" value="UniProtKB-KW"/>
</dbReference>
<evidence type="ECO:0000313" key="5">
    <source>
        <dbReference type="EMBL" id="MCD2421511.1"/>
    </source>
</evidence>
<keyword evidence="6" id="KW-1185">Reference proteome</keyword>
<dbReference type="Proteomes" id="UP001199816">
    <property type="component" value="Unassembled WGS sequence"/>
</dbReference>
<dbReference type="PANTHER" id="PTHR43042:SF3">
    <property type="entry name" value="RIBOSOMAL RNA LARGE SUBUNIT METHYLTRANSFERASE YWBD-RELATED"/>
    <property type="match status" value="1"/>
</dbReference>
<organism evidence="5 6">
    <name type="scientific">Niabella pedocola</name>
    <dbReference type="NCBI Taxonomy" id="1752077"/>
    <lineage>
        <taxon>Bacteria</taxon>
        <taxon>Pseudomonadati</taxon>
        <taxon>Bacteroidota</taxon>
        <taxon>Chitinophagia</taxon>
        <taxon>Chitinophagales</taxon>
        <taxon>Chitinophagaceae</taxon>
        <taxon>Niabella</taxon>
    </lineage>
</organism>
<evidence type="ECO:0000256" key="3">
    <source>
        <dbReference type="ARBA" id="ARBA00022691"/>
    </source>
</evidence>
<evidence type="ECO:0000256" key="1">
    <source>
        <dbReference type="ARBA" id="ARBA00022603"/>
    </source>
</evidence>
<name>A0ABS8PK84_9BACT</name>
<comment type="caution">
    <text evidence="5">The sequence shown here is derived from an EMBL/GenBank/DDBJ whole genome shotgun (WGS) entry which is preliminary data.</text>
</comment>
<keyword evidence="3" id="KW-0949">S-adenosyl-L-methionine</keyword>
<dbReference type="Gene3D" id="3.40.50.150">
    <property type="entry name" value="Vaccinia Virus protein VP39"/>
    <property type="match status" value="1"/>
</dbReference>
<gene>
    <name evidence="5" type="ORF">LQ567_01975</name>
</gene>
<dbReference type="CDD" id="cd02440">
    <property type="entry name" value="AdoMet_MTases"/>
    <property type="match status" value="1"/>
</dbReference>
<dbReference type="InterPro" id="IPR029063">
    <property type="entry name" value="SAM-dependent_MTases_sf"/>
</dbReference>
<reference evidence="5 6" key="1">
    <citation type="submission" date="2021-11" db="EMBL/GenBank/DDBJ databases">
        <title>Genomic of Niabella pedocola.</title>
        <authorList>
            <person name="Wu T."/>
        </authorList>
    </citation>
    <scope>NUCLEOTIDE SEQUENCE [LARGE SCALE GENOMIC DNA]</scope>
    <source>
        <strain evidence="5 6">JCM 31011</strain>
    </source>
</reference>
<dbReference type="Pfam" id="PF10672">
    <property type="entry name" value="Methyltrans_SAM"/>
    <property type="match status" value="1"/>
</dbReference>
<keyword evidence="1 5" id="KW-0489">Methyltransferase</keyword>
<dbReference type="SUPFAM" id="SSF53335">
    <property type="entry name" value="S-adenosyl-L-methionine-dependent methyltransferases"/>
    <property type="match status" value="1"/>
</dbReference>
<dbReference type="EC" id="2.1.1.-" evidence="5"/>
<evidence type="ECO:0000256" key="2">
    <source>
        <dbReference type="ARBA" id="ARBA00022679"/>
    </source>
</evidence>
<dbReference type="RefSeq" id="WP_231002416.1">
    <property type="nucleotide sequence ID" value="NZ_JAJNEC010000003.1"/>
</dbReference>
<dbReference type="PANTHER" id="PTHR43042">
    <property type="entry name" value="SAM-DEPENDENT METHYLTRANSFERASE"/>
    <property type="match status" value="1"/>
</dbReference>